<evidence type="ECO:0000313" key="2">
    <source>
        <dbReference type="Proteomes" id="UP000607653"/>
    </source>
</evidence>
<keyword evidence="2" id="KW-1185">Reference proteome</keyword>
<reference evidence="1 2" key="1">
    <citation type="journal article" date="2020" name="Mol. Biol. Evol.">
        <title>Distinct Expression and Methylation Patterns for Genes with Different Fates following a Single Whole-Genome Duplication in Flowering Plants.</title>
        <authorList>
            <person name="Shi T."/>
            <person name="Rahmani R.S."/>
            <person name="Gugger P.F."/>
            <person name="Wang M."/>
            <person name="Li H."/>
            <person name="Zhang Y."/>
            <person name="Li Z."/>
            <person name="Wang Q."/>
            <person name="Van de Peer Y."/>
            <person name="Marchal K."/>
            <person name="Chen J."/>
        </authorList>
    </citation>
    <scope>NUCLEOTIDE SEQUENCE [LARGE SCALE GENOMIC DNA]</scope>
    <source>
        <tissue evidence="1">Leaf</tissue>
    </source>
</reference>
<name>A0A822ZIK2_NELNU</name>
<accession>A0A822ZIK2</accession>
<protein>
    <submittedName>
        <fullName evidence="1">Uncharacterized protein</fullName>
    </submittedName>
</protein>
<proteinExistence type="predicted"/>
<dbReference type="EMBL" id="DUZY01000006">
    <property type="protein sequence ID" value="DAD43305.1"/>
    <property type="molecule type" value="Genomic_DNA"/>
</dbReference>
<gene>
    <name evidence="1" type="ORF">HUJ06_001535</name>
</gene>
<organism evidence="1 2">
    <name type="scientific">Nelumbo nucifera</name>
    <name type="common">Sacred lotus</name>
    <dbReference type="NCBI Taxonomy" id="4432"/>
    <lineage>
        <taxon>Eukaryota</taxon>
        <taxon>Viridiplantae</taxon>
        <taxon>Streptophyta</taxon>
        <taxon>Embryophyta</taxon>
        <taxon>Tracheophyta</taxon>
        <taxon>Spermatophyta</taxon>
        <taxon>Magnoliopsida</taxon>
        <taxon>Proteales</taxon>
        <taxon>Nelumbonaceae</taxon>
        <taxon>Nelumbo</taxon>
    </lineage>
</organism>
<sequence>MPLTHLIIPASSLGISSPQVLRDAALKLRARYRAVPATDMRRSAPQTNRLTFRSGLALNQELRFLLRVFPSFAMRRMLGLSVILLRRHRAPLLTSLRFGSAWLLPALA</sequence>
<dbReference type="AlphaFoldDB" id="A0A822ZIK2"/>
<dbReference type="Proteomes" id="UP000607653">
    <property type="component" value="Unassembled WGS sequence"/>
</dbReference>
<comment type="caution">
    <text evidence="1">The sequence shown here is derived from an EMBL/GenBank/DDBJ whole genome shotgun (WGS) entry which is preliminary data.</text>
</comment>
<evidence type="ECO:0000313" key="1">
    <source>
        <dbReference type="EMBL" id="DAD43305.1"/>
    </source>
</evidence>